<reference evidence="2" key="1">
    <citation type="submission" date="2016-01" db="EMBL/GenBank/DDBJ databases">
        <authorList>
            <person name="Mitreva M."/>
            <person name="Pepin K.H."/>
            <person name="Mihindukulasuriya K.A."/>
            <person name="Fulton R."/>
            <person name="Fronick C."/>
            <person name="O'Laughlin M."/>
            <person name="Miner T."/>
            <person name="Herter B."/>
            <person name="Rosa B.A."/>
            <person name="Cordes M."/>
            <person name="Tomlinson C."/>
            <person name="Wollam A."/>
            <person name="Palsikar V.B."/>
            <person name="Mardis E.R."/>
            <person name="Wilson R.K."/>
        </authorList>
    </citation>
    <scope>NUCLEOTIDE SEQUENCE [LARGE SCALE GENOMIC DNA]</scope>
    <source>
        <strain evidence="2">GED7749B</strain>
    </source>
</reference>
<dbReference type="AlphaFoldDB" id="A0A133KK68"/>
<gene>
    <name evidence="1" type="ORF">HMPREF3213_02420</name>
</gene>
<protein>
    <submittedName>
        <fullName evidence="1">Uncharacterized protein</fullName>
    </submittedName>
</protein>
<dbReference type="Proteomes" id="UP000070376">
    <property type="component" value="Unassembled WGS sequence"/>
</dbReference>
<evidence type="ECO:0000313" key="1">
    <source>
        <dbReference type="EMBL" id="KWZ79932.1"/>
    </source>
</evidence>
<comment type="caution">
    <text evidence="1">The sequence shown here is derived from an EMBL/GenBank/DDBJ whole genome shotgun (WGS) entry which is preliminary data.</text>
</comment>
<organism evidence="1 2">
    <name type="scientific">Heyndrickxia coagulans</name>
    <name type="common">Weizmannia coagulans</name>
    <dbReference type="NCBI Taxonomy" id="1398"/>
    <lineage>
        <taxon>Bacteria</taxon>
        <taxon>Bacillati</taxon>
        <taxon>Bacillota</taxon>
        <taxon>Bacilli</taxon>
        <taxon>Bacillales</taxon>
        <taxon>Bacillaceae</taxon>
        <taxon>Heyndrickxia</taxon>
    </lineage>
</organism>
<dbReference type="PATRIC" id="fig|1398.22.peg.2418"/>
<name>A0A133KK68_HEYCO</name>
<evidence type="ECO:0000313" key="2">
    <source>
        <dbReference type="Proteomes" id="UP000070376"/>
    </source>
</evidence>
<dbReference type="EMBL" id="LRPN01000106">
    <property type="protein sequence ID" value="KWZ79932.1"/>
    <property type="molecule type" value="Genomic_DNA"/>
</dbReference>
<accession>A0A133KK68</accession>
<proteinExistence type="predicted"/>
<sequence length="46" mass="5496">MFLVHLVDGYSTVELGNSLISQILLIPRFFFDFWYIIIDSLFHYLV</sequence>